<keyword evidence="1" id="KW-0812">Transmembrane</keyword>
<evidence type="ECO:0008006" key="5">
    <source>
        <dbReference type="Google" id="ProtNLM"/>
    </source>
</evidence>
<dbReference type="RefSeq" id="WP_168145963.1">
    <property type="nucleotide sequence ID" value="NZ_JAAVXB010000001.1"/>
</dbReference>
<comment type="caution">
    <text evidence="3">The sequence shown here is derived from an EMBL/GenBank/DDBJ whole genome shotgun (WGS) entry which is preliminary data.</text>
</comment>
<evidence type="ECO:0000313" key="4">
    <source>
        <dbReference type="Proteomes" id="UP000653472"/>
    </source>
</evidence>
<dbReference type="EMBL" id="JAAVXB010000001">
    <property type="protein sequence ID" value="NKF20694.1"/>
    <property type="molecule type" value="Genomic_DNA"/>
</dbReference>
<keyword evidence="1" id="KW-0472">Membrane</keyword>
<dbReference type="AlphaFoldDB" id="A0A970B702"/>
<feature type="signal peptide" evidence="2">
    <location>
        <begin position="1"/>
        <end position="22"/>
    </location>
</feature>
<evidence type="ECO:0000256" key="2">
    <source>
        <dbReference type="SAM" id="SignalP"/>
    </source>
</evidence>
<sequence length="99" mass="10420">MSRIISIVFAGLLLCSVGCAQAQSSSQQVVDTAPSAGAMTIDLLLVRPLGLVATVLGTGLFVLQLPLSVVQGEPPSDPARKLIVEPARFTFRRPLGDFE</sequence>
<feature type="chain" id="PRO_5037283851" description="Multidrug transporter" evidence="2">
    <location>
        <begin position="23"/>
        <end position="99"/>
    </location>
</feature>
<accession>A0A970B702</accession>
<dbReference type="Proteomes" id="UP000653472">
    <property type="component" value="Unassembled WGS sequence"/>
</dbReference>
<organism evidence="3 4">
    <name type="scientific">Solimonas marina</name>
    <dbReference type="NCBI Taxonomy" id="2714601"/>
    <lineage>
        <taxon>Bacteria</taxon>
        <taxon>Pseudomonadati</taxon>
        <taxon>Pseudomonadota</taxon>
        <taxon>Gammaproteobacteria</taxon>
        <taxon>Nevskiales</taxon>
        <taxon>Nevskiaceae</taxon>
        <taxon>Solimonas</taxon>
    </lineage>
</organism>
<reference evidence="3" key="1">
    <citation type="submission" date="2020-03" db="EMBL/GenBank/DDBJ databases">
        <title>Solimonas marina sp. nov., isolated from deep seawater of the Pacific Ocean.</title>
        <authorList>
            <person name="Liu X."/>
            <person name="Lai Q."/>
            <person name="Sun F."/>
            <person name="Gai Y."/>
            <person name="Li G."/>
            <person name="Shao Z."/>
        </authorList>
    </citation>
    <scope>NUCLEOTIDE SEQUENCE</scope>
    <source>
        <strain evidence="3">C16B3</strain>
    </source>
</reference>
<keyword evidence="4" id="KW-1185">Reference proteome</keyword>
<name>A0A970B702_9GAMM</name>
<feature type="transmembrane region" description="Helical" evidence="1">
    <location>
        <begin position="46"/>
        <end position="70"/>
    </location>
</feature>
<proteinExistence type="predicted"/>
<keyword evidence="2" id="KW-0732">Signal</keyword>
<evidence type="ECO:0000256" key="1">
    <source>
        <dbReference type="SAM" id="Phobius"/>
    </source>
</evidence>
<gene>
    <name evidence="3" type="ORF">G7Y82_00095</name>
</gene>
<protein>
    <recommendedName>
        <fullName evidence="5">Multidrug transporter</fullName>
    </recommendedName>
</protein>
<evidence type="ECO:0000313" key="3">
    <source>
        <dbReference type="EMBL" id="NKF20694.1"/>
    </source>
</evidence>
<keyword evidence="1" id="KW-1133">Transmembrane helix</keyword>